<feature type="transmembrane region" description="Helical" evidence="1">
    <location>
        <begin position="44"/>
        <end position="61"/>
    </location>
</feature>
<reference evidence="4 5" key="1">
    <citation type="submission" date="2018-04" db="EMBL/GenBank/DDBJ databases">
        <title>Genomic Encyclopedia of Type Strains, Phase IV (KMG-IV): sequencing the most valuable type-strain genomes for metagenomic binning, comparative biology and taxonomic classification.</title>
        <authorList>
            <person name="Goeker M."/>
        </authorList>
    </citation>
    <scope>NUCLEOTIDE SEQUENCE [LARGE SCALE GENOMIC DNA]</scope>
    <source>
        <strain evidence="4 5">DSM 104150</strain>
    </source>
</reference>
<feature type="transmembrane region" description="Helical" evidence="1">
    <location>
        <begin position="114"/>
        <end position="133"/>
    </location>
</feature>
<dbReference type="Pfam" id="PF11141">
    <property type="entry name" value="DUF2914"/>
    <property type="match status" value="1"/>
</dbReference>
<evidence type="ECO:0008006" key="6">
    <source>
        <dbReference type="Google" id="ProtNLM"/>
    </source>
</evidence>
<feature type="transmembrane region" description="Helical" evidence="1">
    <location>
        <begin position="193"/>
        <end position="211"/>
    </location>
</feature>
<evidence type="ECO:0000259" key="3">
    <source>
        <dbReference type="Pfam" id="PF19346"/>
    </source>
</evidence>
<dbReference type="InterPro" id="IPR022606">
    <property type="entry name" value="DUF2914"/>
</dbReference>
<protein>
    <recommendedName>
        <fullName evidence="6">DUF2914 family protein</fullName>
    </recommendedName>
</protein>
<proteinExistence type="predicted"/>
<evidence type="ECO:0000256" key="1">
    <source>
        <dbReference type="SAM" id="Phobius"/>
    </source>
</evidence>
<dbReference type="EMBL" id="QICN01000014">
    <property type="protein sequence ID" value="PXV63966.1"/>
    <property type="molecule type" value="Genomic_DNA"/>
</dbReference>
<sequence length="335" mass="36941">MSGTAAPEPARWEALWARWRHWVAALSFGAGVASFALIERQERVAQALVILLPLSWLLPMIEPWLQRLAERRPRLRASSVVFGYAAQTIHQESLFFTLPFFFATTEWRSPQALFTATMGALALASVLDPIYYGQVVARRAALWAFHAFAAFVTVLTAAPMIWHLTTAQSLQLGLVCLAVVSVPAWHALLPPNLLRGIGALALGAVLGWAGWQARIAIPPATLWVADMRISSSVDVAGRVPGTAVQQIDAAALAGGLYAWSSIRVPRGLRERVEHHWIHRGRRIDTIALDVRGGREAGYRAWSHKTAFPADPRGRWEVRVVTTSGQLIGHAYFDVR</sequence>
<accession>A0A318E051</accession>
<dbReference type="AlphaFoldDB" id="A0A318E051"/>
<dbReference type="Proteomes" id="UP000248330">
    <property type="component" value="Unassembled WGS sequence"/>
</dbReference>
<comment type="caution">
    <text evidence="4">The sequence shown here is derived from an EMBL/GenBank/DDBJ whole genome shotgun (WGS) entry which is preliminary data.</text>
</comment>
<organism evidence="4 5">
    <name type="scientific">Sinimarinibacterium flocculans</name>
    <dbReference type="NCBI Taxonomy" id="985250"/>
    <lineage>
        <taxon>Bacteria</taxon>
        <taxon>Pseudomonadati</taxon>
        <taxon>Pseudomonadota</taxon>
        <taxon>Gammaproteobacteria</taxon>
        <taxon>Nevskiales</taxon>
        <taxon>Nevskiaceae</taxon>
        <taxon>Sinimarinibacterium</taxon>
    </lineage>
</organism>
<keyword evidence="1" id="KW-0812">Transmembrane</keyword>
<gene>
    <name evidence="4" type="ORF">C8D93_11430</name>
</gene>
<keyword evidence="5" id="KW-1185">Reference proteome</keyword>
<feature type="domain" description="DUF5924" evidence="3">
    <location>
        <begin position="12"/>
        <end position="258"/>
    </location>
</feature>
<dbReference type="OrthoDB" id="6934181at2"/>
<evidence type="ECO:0000259" key="2">
    <source>
        <dbReference type="Pfam" id="PF11141"/>
    </source>
</evidence>
<evidence type="ECO:0000313" key="4">
    <source>
        <dbReference type="EMBL" id="PXV63966.1"/>
    </source>
</evidence>
<feature type="transmembrane region" description="Helical" evidence="1">
    <location>
        <begin position="21"/>
        <end position="38"/>
    </location>
</feature>
<feature type="transmembrane region" description="Helical" evidence="1">
    <location>
        <begin position="140"/>
        <end position="162"/>
    </location>
</feature>
<keyword evidence="1" id="KW-1133">Transmembrane helix</keyword>
<dbReference type="InterPro" id="IPR045968">
    <property type="entry name" value="DUF5924"/>
</dbReference>
<dbReference type="Pfam" id="PF19346">
    <property type="entry name" value="DUF5924"/>
    <property type="match status" value="1"/>
</dbReference>
<name>A0A318E051_9GAMM</name>
<dbReference type="RefSeq" id="WP_110266796.1">
    <property type="nucleotide sequence ID" value="NZ_CAKZQT010000026.1"/>
</dbReference>
<keyword evidence="1" id="KW-0472">Membrane</keyword>
<feature type="transmembrane region" description="Helical" evidence="1">
    <location>
        <begin position="168"/>
        <end position="186"/>
    </location>
</feature>
<evidence type="ECO:0000313" key="5">
    <source>
        <dbReference type="Proteomes" id="UP000248330"/>
    </source>
</evidence>
<feature type="domain" description="DUF2914" evidence="2">
    <location>
        <begin position="270"/>
        <end position="334"/>
    </location>
</feature>